<evidence type="ECO:0000313" key="2">
    <source>
        <dbReference type="EMBL" id="KAG8158691.1"/>
    </source>
</evidence>
<proteinExistence type="predicted"/>
<dbReference type="Proteomes" id="UP000827092">
    <property type="component" value="Unassembled WGS sequence"/>
</dbReference>
<accession>A0AAV6TEI0</accession>
<organism evidence="2 3">
    <name type="scientific">Oedothorax gibbosus</name>
    <dbReference type="NCBI Taxonomy" id="931172"/>
    <lineage>
        <taxon>Eukaryota</taxon>
        <taxon>Metazoa</taxon>
        <taxon>Ecdysozoa</taxon>
        <taxon>Arthropoda</taxon>
        <taxon>Chelicerata</taxon>
        <taxon>Arachnida</taxon>
        <taxon>Araneae</taxon>
        <taxon>Araneomorphae</taxon>
        <taxon>Entelegynae</taxon>
        <taxon>Araneoidea</taxon>
        <taxon>Linyphiidae</taxon>
        <taxon>Erigoninae</taxon>
        <taxon>Oedothorax</taxon>
    </lineage>
</organism>
<reference evidence="2 3" key="1">
    <citation type="journal article" date="2022" name="Nat. Ecol. Evol.">
        <title>A masculinizing supergene underlies an exaggerated male reproductive morph in a spider.</title>
        <authorList>
            <person name="Hendrickx F."/>
            <person name="De Corte Z."/>
            <person name="Sonet G."/>
            <person name="Van Belleghem S.M."/>
            <person name="Kostlbacher S."/>
            <person name="Vangestel C."/>
        </authorList>
    </citation>
    <scope>NUCLEOTIDE SEQUENCE [LARGE SCALE GENOMIC DNA]</scope>
    <source>
        <strain evidence="2">W744_W776</strain>
    </source>
</reference>
<evidence type="ECO:0000256" key="1">
    <source>
        <dbReference type="SAM" id="Phobius"/>
    </source>
</evidence>
<comment type="caution">
    <text evidence="2">The sequence shown here is derived from an EMBL/GenBank/DDBJ whole genome shotgun (WGS) entry which is preliminary data.</text>
</comment>
<sequence>MWRPRRTHCGLALSVSAATEDTPWFVESHKPRADHMIGASSHRASFHASDTACISARLFNILSVAHVYMLVPSPLEHIRLHALSSPPLIVPSRLSCLKSVLMFQLLVYVFPSLCLLVIPVFPPFRHPAPPLFVHPPTQTPHTTHYHPVTTHPTILSHSPAHIAPHTAPPPPHPRAYPPLSPRAATAPCISVSGDPGLLWPTPLP</sequence>
<name>A0AAV6TEI0_9ARAC</name>
<keyword evidence="3" id="KW-1185">Reference proteome</keyword>
<keyword evidence="1" id="KW-1133">Transmembrane helix</keyword>
<protein>
    <submittedName>
        <fullName evidence="2">Uncharacterized protein</fullName>
    </submittedName>
</protein>
<keyword evidence="1" id="KW-0812">Transmembrane</keyword>
<gene>
    <name evidence="2" type="ORF">JTE90_007313</name>
</gene>
<keyword evidence="1" id="KW-0472">Membrane</keyword>
<dbReference type="AlphaFoldDB" id="A0AAV6TEI0"/>
<dbReference type="EMBL" id="JAFNEN010005911">
    <property type="protein sequence ID" value="KAG8158691.1"/>
    <property type="molecule type" value="Genomic_DNA"/>
</dbReference>
<feature type="transmembrane region" description="Helical" evidence="1">
    <location>
        <begin position="101"/>
        <end position="121"/>
    </location>
</feature>
<evidence type="ECO:0000313" key="3">
    <source>
        <dbReference type="Proteomes" id="UP000827092"/>
    </source>
</evidence>